<comment type="caution">
    <text evidence="1">The sequence shown here is derived from an EMBL/GenBank/DDBJ whole genome shotgun (WGS) entry which is preliminary data.</text>
</comment>
<gene>
    <name evidence="1" type="ORF">SDC9_120825</name>
</gene>
<organism evidence="1">
    <name type="scientific">bioreactor metagenome</name>
    <dbReference type="NCBI Taxonomy" id="1076179"/>
    <lineage>
        <taxon>unclassified sequences</taxon>
        <taxon>metagenomes</taxon>
        <taxon>ecological metagenomes</taxon>
    </lineage>
</organism>
<protein>
    <submittedName>
        <fullName evidence="1">Uncharacterized protein</fullName>
    </submittedName>
</protein>
<dbReference type="AlphaFoldDB" id="A0A645CA86"/>
<dbReference type="EMBL" id="VSSQ01025604">
    <property type="protein sequence ID" value="MPM73840.1"/>
    <property type="molecule type" value="Genomic_DNA"/>
</dbReference>
<proteinExistence type="predicted"/>
<name>A0A645CA86_9ZZZZ</name>
<accession>A0A645CA86</accession>
<reference evidence="1" key="1">
    <citation type="submission" date="2019-08" db="EMBL/GenBank/DDBJ databases">
        <authorList>
            <person name="Kucharzyk K."/>
            <person name="Murdoch R.W."/>
            <person name="Higgins S."/>
            <person name="Loffler F."/>
        </authorList>
    </citation>
    <scope>NUCLEOTIDE SEQUENCE</scope>
</reference>
<sequence length="61" mass="7226">MRAARFFLCRHDDPWQISVHIALSEIPYFLTVYDAVRTQMPDTMTLRQGIAGDKKEMRIER</sequence>
<evidence type="ECO:0000313" key="1">
    <source>
        <dbReference type="EMBL" id="MPM73840.1"/>
    </source>
</evidence>